<dbReference type="Proteomes" id="UP000065641">
    <property type="component" value="Chromosome"/>
</dbReference>
<dbReference type="OrthoDB" id="1442375at2"/>
<dbReference type="STRING" id="1249552.PS2015_1269"/>
<dbReference type="AlphaFoldDB" id="A0A0S2KC79"/>
<dbReference type="PANTHER" id="PTHR11102:SF147">
    <property type="entry name" value="SEL1L ADAPTOR SUBUNIT OF ERAD E3 UBIQUITIN LIGASE"/>
    <property type="match status" value="1"/>
</dbReference>
<proteinExistence type="predicted"/>
<dbReference type="Pfam" id="PF08238">
    <property type="entry name" value="Sel1"/>
    <property type="match status" value="5"/>
</dbReference>
<evidence type="ECO:0000313" key="3">
    <source>
        <dbReference type="Proteomes" id="UP000065641"/>
    </source>
</evidence>
<dbReference type="SUPFAM" id="SSF81901">
    <property type="entry name" value="HCP-like"/>
    <property type="match status" value="1"/>
</dbReference>
<dbReference type="Gene3D" id="1.25.40.10">
    <property type="entry name" value="Tetratricopeptide repeat domain"/>
    <property type="match status" value="1"/>
</dbReference>
<feature type="chain" id="PRO_5006601432" description="Sel1 repeat family protein" evidence="1">
    <location>
        <begin position="19"/>
        <end position="220"/>
    </location>
</feature>
<keyword evidence="3" id="KW-1185">Reference proteome</keyword>
<dbReference type="EMBL" id="CP013189">
    <property type="protein sequence ID" value="ALO45928.1"/>
    <property type="molecule type" value="Genomic_DNA"/>
</dbReference>
<dbReference type="InterPro" id="IPR006597">
    <property type="entry name" value="Sel1-like"/>
</dbReference>
<evidence type="ECO:0008006" key="4">
    <source>
        <dbReference type="Google" id="ProtNLM"/>
    </source>
</evidence>
<dbReference type="PANTHER" id="PTHR11102">
    <property type="entry name" value="SEL-1-LIKE PROTEIN"/>
    <property type="match status" value="1"/>
</dbReference>
<accession>A0A0S2KC79</accession>
<dbReference type="SMART" id="SM00671">
    <property type="entry name" value="SEL1"/>
    <property type="match status" value="4"/>
</dbReference>
<dbReference type="KEGG" id="pspi:PS2015_1269"/>
<evidence type="ECO:0000256" key="1">
    <source>
        <dbReference type="SAM" id="SignalP"/>
    </source>
</evidence>
<evidence type="ECO:0000313" key="2">
    <source>
        <dbReference type="EMBL" id="ALO45928.1"/>
    </source>
</evidence>
<feature type="signal peptide" evidence="1">
    <location>
        <begin position="1"/>
        <end position="18"/>
    </location>
</feature>
<keyword evidence="1" id="KW-0732">Signal</keyword>
<name>A0A0S2KC79_9GAMM</name>
<organism evidence="2 3">
    <name type="scientific">Pseudohongiella spirulinae</name>
    <dbReference type="NCBI Taxonomy" id="1249552"/>
    <lineage>
        <taxon>Bacteria</taxon>
        <taxon>Pseudomonadati</taxon>
        <taxon>Pseudomonadota</taxon>
        <taxon>Gammaproteobacteria</taxon>
        <taxon>Pseudomonadales</taxon>
        <taxon>Pseudohongiellaceae</taxon>
        <taxon>Pseudohongiella</taxon>
    </lineage>
</organism>
<sequence precursor="true">MKSLITALLLMLSSTALAQVTLVDENTEMPDYSDYYAGVDARDAGDLETAVALFTQAADNGLAIAQYNLGVMYFTGEGVAQDYERAFHYTQMAAEQGHVNAMVNLGVLYYNQLGVKPDWMAVWPLSLINRNRHYREAAHWYGLAAEYDHGGAQYYLATLYDNGLGVEQDLSEAYMWTLLARDNDVPEASLLMASLRQRMSAEELAQAERAYAEWVLKYRS</sequence>
<gene>
    <name evidence="2" type="ORF">PS2015_1269</name>
</gene>
<reference evidence="2 3" key="1">
    <citation type="submission" date="2015-11" db="EMBL/GenBank/DDBJ databases">
        <authorList>
            <person name="Zhang Y."/>
            <person name="Guo Z."/>
        </authorList>
    </citation>
    <scope>NUCLEOTIDE SEQUENCE [LARGE SCALE GENOMIC DNA]</scope>
    <source>
        <strain evidence="2 3">KCTC 32221</strain>
    </source>
</reference>
<dbReference type="InterPro" id="IPR011990">
    <property type="entry name" value="TPR-like_helical_dom_sf"/>
</dbReference>
<dbReference type="InterPro" id="IPR050767">
    <property type="entry name" value="Sel1_AlgK"/>
</dbReference>
<dbReference type="RefSeq" id="WP_058021420.1">
    <property type="nucleotide sequence ID" value="NZ_CP013189.1"/>
</dbReference>
<protein>
    <recommendedName>
        <fullName evidence="4">Sel1 repeat family protein</fullName>
    </recommendedName>
</protein>
<dbReference type="GO" id="GO:0036503">
    <property type="term" value="P:ERAD pathway"/>
    <property type="evidence" value="ECO:0007669"/>
    <property type="project" value="TreeGrafter"/>
</dbReference>